<evidence type="ECO:0000313" key="10">
    <source>
        <dbReference type="Proteomes" id="UP000234275"/>
    </source>
</evidence>
<feature type="region of interest" description="Disordered" evidence="6">
    <location>
        <begin position="1"/>
        <end position="39"/>
    </location>
</feature>
<dbReference type="GeneID" id="36561128"/>
<feature type="compositionally biased region" description="Polar residues" evidence="6">
    <location>
        <begin position="1"/>
        <end position="11"/>
    </location>
</feature>
<dbReference type="PANTHER" id="PTHR23501">
    <property type="entry name" value="MAJOR FACILITATOR SUPERFAMILY"/>
    <property type="match status" value="1"/>
</dbReference>
<dbReference type="AlphaFoldDB" id="A0A2I2G0F1"/>
<keyword evidence="3 7" id="KW-0812">Transmembrane</keyword>
<reference evidence="9 10" key="1">
    <citation type="submission" date="2016-12" db="EMBL/GenBank/DDBJ databases">
        <title>The genomes of Aspergillus section Nigri reveals drivers in fungal speciation.</title>
        <authorList>
            <consortium name="DOE Joint Genome Institute"/>
            <person name="Vesth T.C."/>
            <person name="Nybo J."/>
            <person name="Theobald S."/>
            <person name="Brandl J."/>
            <person name="Frisvad J.C."/>
            <person name="Nielsen K.F."/>
            <person name="Lyhne E.K."/>
            <person name="Kogle M.E."/>
            <person name="Kuo A."/>
            <person name="Riley R."/>
            <person name="Clum A."/>
            <person name="Nolan M."/>
            <person name="Lipzen A."/>
            <person name="Salamov A."/>
            <person name="Henrissat B."/>
            <person name="Wiebenga A."/>
            <person name="De Vries R.P."/>
            <person name="Grigoriev I.V."/>
            <person name="Mortensen U.H."/>
            <person name="Andersen M.R."/>
            <person name="Baker S.E."/>
        </authorList>
    </citation>
    <scope>NUCLEOTIDE SEQUENCE [LARGE SCALE GENOMIC DNA]</scope>
    <source>
        <strain evidence="9 10">IBT 23096</strain>
    </source>
</reference>
<dbReference type="SUPFAM" id="SSF103473">
    <property type="entry name" value="MFS general substrate transporter"/>
    <property type="match status" value="1"/>
</dbReference>
<keyword evidence="5 7" id="KW-0472">Membrane</keyword>
<keyword evidence="10" id="KW-1185">Reference proteome</keyword>
<evidence type="ECO:0000256" key="3">
    <source>
        <dbReference type="ARBA" id="ARBA00022692"/>
    </source>
</evidence>
<protein>
    <submittedName>
        <fullName evidence="9">MFS general substrate transporter</fullName>
    </submittedName>
</protein>
<evidence type="ECO:0000313" key="9">
    <source>
        <dbReference type="EMBL" id="PLB46350.1"/>
    </source>
</evidence>
<dbReference type="Pfam" id="PF07690">
    <property type="entry name" value="MFS_1"/>
    <property type="match status" value="1"/>
</dbReference>
<organism evidence="9 10">
    <name type="scientific">Aspergillus steynii IBT 23096</name>
    <dbReference type="NCBI Taxonomy" id="1392250"/>
    <lineage>
        <taxon>Eukaryota</taxon>
        <taxon>Fungi</taxon>
        <taxon>Dikarya</taxon>
        <taxon>Ascomycota</taxon>
        <taxon>Pezizomycotina</taxon>
        <taxon>Eurotiomycetes</taxon>
        <taxon>Eurotiomycetidae</taxon>
        <taxon>Eurotiales</taxon>
        <taxon>Aspergillaceae</taxon>
        <taxon>Aspergillus</taxon>
        <taxon>Aspergillus subgen. Circumdati</taxon>
    </lineage>
</organism>
<accession>A0A2I2G0F1</accession>
<feature type="transmembrane region" description="Helical" evidence="7">
    <location>
        <begin position="45"/>
        <end position="71"/>
    </location>
</feature>
<dbReference type="PROSITE" id="PS50850">
    <property type="entry name" value="MFS"/>
    <property type="match status" value="1"/>
</dbReference>
<sequence>MSSPGQSQVQLQPPKGPGAVEKDPQGLATSDDGPDPGEHLEGARMYSVTAALLTAIFLGTLDASILATAIPQITARFHSTLDIGWYASIYMMATCAILPMAGMFYSYFSAKYTFMGFLFVFELGSLLSAAAVSSKMLIVGRAIAGLGSAGIYNGGLTIMGERDEAIDPGLANWTRDLGGDHGIGVWPSDRRCFDIAGLVALV</sequence>
<comment type="subcellular location">
    <subcellularLocation>
        <location evidence="1">Membrane</location>
        <topology evidence="1">Multi-pass membrane protein</topology>
    </subcellularLocation>
</comment>
<dbReference type="VEuPathDB" id="FungiDB:P170DRAFT_477232"/>
<dbReference type="PANTHER" id="PTHR23501:SF193">
    <property type="entry name" value="MULTIDRUG TRANSPORTER, PUTATIVE (AFU_ORTHOLOGUE AFUA_8G00940)-RELATED"/>
    <property type="match status" value="1"/>
</dbReference>
<dbReference type="InterPro" id="IPR036259">
    <property type="entry name" value="MFS_trans_sf"/>
</dbReference>
<comment type="caution">
    <text evidence="9">The sequence shown here is derived from an EMBL/GenBank/DDBJ whole genome shotgun (WGS) entry which is preliminary data.</text>
</comment>
<feature type="transmembrane region" description="Helical" evidence="7">
    <location>
        <begin position="83"/>
        <end position="108"/>
    </location>
</feature>
<evidence type="ECO:0000256" key="7">
    <source>
        <dbReference type="SAM" id="Phobius"/>
    </source>
</evidence>
<evidence type="ECO:0000256" key="5">
    <source>
        <dbReference type="ARBA" id="ARBA00023136"/>
    </source>
</evidence>
<proteinExistence type="inferred from homology"/>
<evidence type="ECO:0000256" key="2">
    <source>
        <dbReference type="ARBA" id="ARBA00007520"/>
    </source>
</evidence>
<dbReference type="GO" id="GO:0005886">
    <property type="term" value="C:plasma membrane"/>
    <property type="evidence" value="ECO:0007669"/>
    <property type="project" value="TreeGrafter"/>
</dbReference>
<evidence type="ECO:0000259" key="8">
    <source>
        <dbReference type="PROSITE" id="PS50850"/>
    </source>
</evidence>
<evidence type="ECO:0000256" key="4">
    <source>
        <dbReference type="ARBA" id="ARBA00022989"/>
    </source>
</evidence>
<evidence type="ECO:0000256" key="6">
    <source>
        <dbReference type="SAM" id="MobiDB-lite"/>
    </source>
</evidence>
<dbReference type="STRING" id="1392250.A0A2I2G0F1"/>
<dbReference type="Gene3D" id="1.20.1250.20">
    <property type="entry name" value="MFS general substrate transporter like domains"/>
    <property type="match status" value="1"/>
</dbReference>
<feature type="domain" description="Major facilitator superfamily (MFS) profile" evidence="8">
    <location>
        <begin position="48"/>
        <end position="202"/>
    </location>
</feature>
<name>A0A2I2G0F1_9EURO</name>
<gene>
    <name evidence="9" type="ORF">P170DRAFT_477232</name>
</gene>
<dbReference type="Proteomes" id="UP000234275">
    <property type="component" value="Unassembled WGS sequence"/>
</dbReference>
<comment type="similarity">
    <text evidence="2">Belongs to the major facilitator superfamily. TCR/Tet family.</text>
</comment>
<feature type="transmembrane region" description="Helical" evidence="7">
    <location>
        <begin position="114"/>
        <end position="132"/>
    </location>
</feature>
<dbReference type="EMBL" id="MSFO01000006">
    <property type="protein sequence ID" value="PLB46350.1"/>
    <property type="molecule type" value="Genomic_DNA"/>
</dbReference>
<dbReference type="InterPro" id="IPR020846">
    <property type="entry name" value="MFS_dom"/>
</dbReference>
<dbReference type="OrthoDB" id="10021397at2759"/>
<keyword evidence="4 7" id="KW-1133">Transmembrane helix</keyword>
<dbReference type="RefSeq" id="XP_024701652.1">
    <property type="nucleotide sequence ID" value="XM_024853430.1"/>
</dbReference>
<dbReference type="GO" id="GO:0022857">
    <property type="term" value="F:transmembrane transporter activity"/>
    <property type="evidence" value="ECO:0007669"/>
    <property type="project" value="InterPro"/>
</dbReference>
<evidence type="ECO:0000256" key="1">
    <source>
        <dbReference type="ARBA" id="ARBA00004141"/>
    </source>
</evidence>
<dbReference type="InterPro" id="IPR011701">
    <property type="entry name" value="MFS"/>
</dbReference>